<evidence type="ECO:0000313" key="3">
    <source>
        <dbReference type="Proteomes" id="UP000196052"/>
    </source>
</evidence>
<sequence length="97" mass="10743">MITEIRKTISGTEYWDSKEKRSLFVPTGEEPGFEVTVNPESMIIGVDLASGSDTTVVSEVPVLSNKTVKELREYADELGIEIPADVKKKEDIIELLS</sequence>
<dbReference type="GO" id="GO:0006353">
    <property type="term" value="P:DNA-templated transcription termination"/>
    <property type="evidence" value="ECO:0007669"/>
    <property type="project" value="InterPro"/>
</dbReference>
<organism evidence="2 3">
    <name type="scientific">Bacillus wiedmannii</name>
    <dbReference type="NCBI Taxonomy" id="1890302"/>
    <lineage>
        <taxon>Bacteria</taxon>
        <taxon>Bacillati</taxon>
        <taxon>Bacillota</taxon>
        <taxon>Bacilli</taxon>
        <taxon>Bacillales</taxon>
        <taxon>Bacillaceae</taxon>
        <taxon>Bacillus</taxon>
        <taxon>Bacillus cereus group</taxon>
    </lineage>
</organism>
<proteinExistence type="predicted"/>
<gene>
    <name evidence="2" type="ORF">BC05F1_01118</name>
</gene>
<protein>
    <recommendedName>
        <fullName evidence="1">Rho termination factor-like N-terminal domain-containing protein</fullName>
    </recommendedName>
</protein>
<dbReference type="Proteomes" id="UP000196052">
    <property type="component" value="Unassembled WGS sequence"/>
</dbReference>
<dbReference type="Pfam" id="PF07498">
    <property type="entry name" value="Rho_N"/>
    <property type="match status" value="1"/>
</dbReference>
<evidence type="ECO:0000259" key="1">
    <source>
        <dbReference type="Pfam" id="PF07498"/>
    </source>
</evidence>
<dbReference type="RefSeq" id="WP_088121531.1">
    <property type="nucleotide sequence ID" value="NZ_FMBE01000013.1"/>
</dbReference>
<dbReference type="InterPro" id="IPR011112">
    <property type="entry name" value="Rho-like_N"/>
</dbReference>
<name>A0A1C4B4T9_9BACI</name>
<dbReference type="EMBL" id="FMBE01000013">
    <property type="protein sequence ID" value="SCC01857.1"/>
    <property type="molecule type" value="Genomic_DNA"/>
</dbReference>
<dbReference type="AlphaFoldDB" id="A0A1C4B4T9"/>
<accession>A0A1C4B4T9</accession>
<evidence type="ECO:0000313" key="2">
    <source>
        <dbReference type="EMBL" id="SCC01857.1"/>
    </source>
</evidence>
<reference evidence="3" key="1">
    <citation type="submission" date="2016-08" db="EMBL/GenBank/DDBJ databases">
        <authorList>
            <person name="Loux V."/>
            <person name="Rue O."/>
        </authorList>
    </citation>
    <scope>NUCLEOTIDE SEQUENCE [LARGE SCALE GENOMIC DNA]</scope>
    <source>
        <strain evidence="3">INRA Bc05-F1</strain>
    </source>
</reference>
<feature type="domain" description="Rho termination factor-like N-terminal" evidence="1">
    <location>
        <begin position="63"/>
        <end position="90"/>
    </location>
</feature>